<organism evidence="2 3">
    <name type="scientific">Nocardioides panzhihuensis</name>
    <dbReference type="NCBI Taxonomy" id="860243"/>
    <lineage>
        <taxon>Bacteria</taxon>
        <taxon>Bacillati</taxon>
        <taxon>Actinomycetota</taxon>
        <taxon>Actinomycetes</taxon>
        <taxon>Propionibacteriales</taxon>
        <taxon>Nocardioidaceae</taxon>
        <taxon>Nocardioides</taxon>
    </lineage>
</organism>
<sequence length="182" mass="19844">MTELDTRTTLFPPAPPRSQRVLAHVIALLTLPSGLWRVAFVIGLPVTAAGGLAMLTTLERIQLVGLSLFVEVLALLALGLVQRWGEVVPGWVPVLRGRAVPRLVATVPAMLGALALTYMWTLAAVRFADQVGDGSLDWMWPETWQKTLLVVCYLPLVAWGPLLAVLTVGYHLRRGRQHGPIS</sequence>
<dbReference type="AlphaFoldDB" id="A0A7Z0DSG6"/>
<evidence type="ECO:0000313" key="2">
    <source>
        <dbReference type="EMBL" id="NYI80521.1"/>
    </source>
</evidence>
<keyword evidence="3" id="KW-1185">Reference proteome</keyword>
<feature type="transmembrane region" description="Helical" evidence="1">
    <location>
        <begin position="103"/>
        <end position="128"/>
    </location>
</feature>
<evidence type="ECO:0008006" key="4">
    <source>
        <dbReference type="Google" id="ProtNLM"/>
    </source>
</evidence>
<proteinExistence type="predicted"/>
<keyword evidence="1" id="KW-0472">Membrane</keyword>
<feature type="transmembrane region" description="Helical" evidence="1">
    <location>
        <begin position="63"/>
        <end position="82"/>
    </location>
</feature>
<accession>A0A7Z0DSG6</accession>
<keyword evidence="1" id="KW-1133">Transmembrane helix</keyword>
<protein>
    <recommendedName>
        <fullName evidence="4">DUF3995 domain-containing protein</fullName>
    </recommendedName>
</protein>
<evidence type="ECO:0000256" key="1">
    <source>
        <dbReference type="SAM" id="Phobius"/>
    </source>
</evidence>
<reference evidence="2 3" key="1">
    <citation type="submission" date="2020-07" db="EMBL/GenBank/DDBJ databases">
        <title>Sequencing the genomes of 1000 actinobacteria strains.</title>
        <authorList>
            <person name="Klenk H.-P."/>
        </authorList>
    </citation>
    <scope>NUCLEOTIDE SEQUENCE [LARGE SCALE GENOMIC DNA]</scope>
    <source>
        <strain evidence="2 3">DSM 26487</strain>
    </source>
</reference>
<dbReference type="Proteomes" id="UP000564496">
    <property type="component" value="Unassembled WGS sequence"/>
</dbReference>
<dbReference type="RefSeq" id="WP_218861114.1">
    <property type="nucleotide sequence ID" value="NZ_JACBZR010000001.1"/>
</dbReference>
<keyword evidence="1" id="KW-0812">Transmembrane</keyword>
<feature type="transmembrane region" description="Helical" evidence="1">
    <location>
        <begin position="148"/>
        <end position="172"/>
    </location>
</feature>
<dbReference type="EMBL" id="JACBZR010000001">
    <property type="protein sequence ID" value="NYI80521.1"/>
    <property type="molecule type" value="Genomic_DNA"/>
</dbReference>
<name>A0A7Z0DSG6_9ACTN</name>
<evidence type="ECO:0000313" key="3">
    <source>
        <dbReference type="Proteomes" id="UP000564496"/>
    </source>
</evidence>
<comment type="caution">
    <text evidence="2">The sequence shown here is derived from an EMBL/GenBank/DDBJ whole genome shotgun (WGS) entry which is preliminary data.</text>
</comment>
<gene>
    <name evidence="2" type="ORF">BJ988_005169</name>
</gene>